<feature type="domain" description="ABC3 transporter permease C-terminal" evidence="7">
    <location>
        <begin position="65"/>
        <end position="181"/>
    </location>
</feature>
<evidence type="ECO:0000256" key="5">
    <source>
        <dbReference type="ARBA" id="ARBA00023136"/>
    </source>
</evidence>
<comment type="subcellular location">
    <subcellularLocation>
        <location evidence="1 6">Cell membrane</location>
        <topology evidence="1 6">Multi-pass membrane protein</topology>
    </subcellularLocation>
</comment>
<feature type="transmembrane region" description="Helical" evidence="6">
    <location>
        <begin position="58"/>
        <end position="82"/>
    </location>
</feature>
<feature type="transmembrane region" description="Helical" evidence="6">
    <location>
        <begin position="225"/>
        <end position="244"/>
    </location>
</feature>
<keyword evidence="9" id="KW-1185">Reference proteome</keyword>
<reference evidence="8" key="1">
    <citation type="journal article" date="2023" name="Int. J. Syst. Evol. Microbiol.">
        <title>Collibacillus ludicampi gen. nov., sp. nov., a new soil bacterium of the family Alicyclobacillaceae.</title>
        <authorList>
            <person name="Jojima T."/>
            <person name="Ioku Y."/>
            <person name="Fukuta Y."/>
            <person name="Shirasaka N."/>
            <person name="Matsumura Y."/>
            <person name="Mori M."/>
        </authorList>
    </citation>
    <scope>NUCLEOTIDE SEQUENCE</scope>
    <source>
        <strain evidence="8">TP075</strain>
    </source>
</reference>
<feature type="transmembrane region" description="Helical" evidence="6">
    <location>
        <begin position="20"/>
        <end position="38"/>
    </location>
</feature>
<feature type="transmembrane region" description="Helical" evidence="6">
    <location>
        <begin position="572"/>
        <end position="595"/>
    </location>
</feature>
<evidence type="ECO:0000313" key="9">
    <source>
        <dbReference type="Proteomes" id="UP001057291"/>
    </source>
</evidence>
<comment type="similarity">
    <text evidence="6">Belongs to the ABC-4 integral membrane protein family.</text>
</comment>
<evidence type="ECO:0000256" key="4">
    <source>
        <dbReference type="ARBA" id="ARBA00022989"/>
    </source>
</evidence>
<proteinExistence type="inferred from homology"/>
<evidence type="ECO:0000256" key="3">
    <source>
        <dbReference type="ARBA" id="ARBA00022692"/>
    </source>
</evidence>
<name>A0AAV4LEU8_9BACL</name>
<feature type="transmembrane region" description="Helical" evidence="6">
    <location>
        <begin position="198"/>
        <end position="219"/>
    </location>
</feature>
<dbReference type="RefSeq" id="WP_282199333.1">
    <property type="nucleotide sequence ID" value="NZ_BOQE01000001.1"/>
</dbReference>
<keyword evidence="5 6" id="KW-0472">Membrane</keyword>
<gene>
    <name evidence="8" type="primary">yvcS</name>
    <name evidence="8" type="ORF">DNHGIG_17530</name>
</gene>
<comment type="caution">
    <text evidence="8">The sequence shown here is derived from an EMBL/GenBank/DDBJ whole genome shotgun (WGS) entry which is preliminary data.</text>
</comment>
<evidence type="ECO:0000256" key="1">
    <source>
        <dbReference type="ARBA" id="ARBA00004651"/>
    </source>
</evidence>
<feature type="transmembrane region" description="Helical" evidence="6">
    <location>
        <begin position="284"/>
        <end position="310"/>
    </location>
</feature>
<protein>
    <submittedName>
        <fullName evidence="8">ABC transporter permease YvcS</fullName>
    </submittedName>
</protein>
<dbReference type="PANTHER" id="PTHR46795">
    <property type="entry name" value="ABC TRANSPORTER PERMEASE-RELATED-RELATED"/>
    <property type="match status" value="1"/>
</dbReference>
<dbReference type="PIRSF" id="PIRSF018968">
    <property type="entry name" value="ABC_permease_BceB"/>
    <property type="match status" value="1"/>
</dbReference>
<dbReference type="GO" id="GO:0005886">
    <property type="term" value="C:plasma membrane"/>
    <property type="evidence" value="ECO:0007669"/>
    <property type="project" value="UniProtKB-SubCell"/>
</dbReference>
<evidence type="ECO:0000313" key="8">
    <source>
        <dbReference type="EMBL" id="GIM46204.1"/>
    </source>
</evidence>
<dbReference type="InterPro" id="IPR003838">
    <property type="entry name" value="ABC3_permease_C"/>
</dbReference>
<dbReference type="GO" id="GO:0055085">
    <property type="term" value="P:transmembrane transport"/>
    <property type="evidence" value="ECO:0007669"/>
    <property type="project" value="UniProtKB-UniRule"/>
</dbReference>
<feature type="transmembrane region" description="Helical" evidence="6">
    <location>
        <begin position="112"/>
        <end position="134"/>
    </location>
</feature>
<keyword evidence="6" id="KW-0813">Transport</keyword>
<evidence type="ECO:0000259" key="7">
    <source>
        <dbReference type="Pfam" id="PF02687"/>
    </source>
</evidence>
<keyword evidence="4 6" id="KW-1133">Transmembrane helix</keyword>
<evidence type="ECO:0000256" key="2">
    <source>
        <dbReference type="ARBA" id="ARBA00022475"/>
    </source>
</evidence>
<dbReference type="InterPro" id="IPR027022">
    <property type="entry name" value="ABC_permease_BceB-typ"/>
</dbReference>
<feature type="transmembrane region" description="Helical" evidence="6">
    <location>
        <begin position="607"/>
        <end position="628"/>
    </location>
</feature>
<dbReference type="Proteomes" id="UP001057291">
    <property type="component" value="Unassembled WGS sequence"/>
</dbReference>
<keyword evidence="2 6" id="KW-1003">Cell membrane</keyword>
<sequence>MKFHQLALKNVRGNWHRYSAFFLSSVFSVMIFYMYAAFLFHPDVVNGQMVAAKKVAQGLVICEYIIMIFSFFFVLYSISAFLKSRKKEFGLLKLFGMTTGQIKRLVILENTCISLLAIVTGIGFGVLFSKLFFMALSTLLGVTSPIRFAVPPKAVLFTAAGFVVLFQVITLVTLIQVGRSEIIELLHEARKPKRFPVFSKWLVLLSVVCLGSGYSMAYIMNIRNLMLFMLPVVFLVILGTYFLFTQSSVALLRRLQRNRSVYYRNTNLITISQLVFKMKDNARILFMVSILSAVVLTASGTIYCFFQGLVGQLTKSAPQTFSFVEKGLHQHQLIDPRKVEDILQKDRVGIEYKVEWIGIPVPLELGRNHWKTTGLIISEGEYNEQAKRLNLKERHLEEGHAISVYPYGSGGFTLFEKGSTFKTSLGKQPLKLTIDEEISETVVNPVAEATYLFVVNNTEYKQLMSQLPDQEKVTVYGYELKNWKSTNETVKKIEQAIPDQQKERFYSRVQSYLDMRQFTSLTLFIGIFVSFLFFLASGSMIYFKLFTEMQDDQNQFRALTRIGMTEQEIRRIVSAQVAILFFVPCIVGIIHMMFAMKSLGNLLSSNVIPYAFVVILIFIVMQSLYFFAARRTYMKKILQETV</sequence>
<feature type="transmembrane region" description="Helical" evidence="6">
    <location>
        <begin position="154"/>
        <end position="177"/>
    </location>
</feature>
<evidence type="ECO:0000256" key="6">
    <source>
        <dbReference type="PIRNR" id="PIRNR018968"/>
    </source>
</evidence>
<feature type="domain" description="ABC3 transporter permease C-terminal" evidence="7">
    <location>
        <begin position="527"/>
        <end position="626"/>
    </location>
</feature>
<dbReference type="AlphaFoldDB" id="A0AAV4LEU8"/>
<dbReference type="InterPro" id="IPR052536">
    <property type="entry name" value="ABC-4_Integral_Memb_Prot"/>
</dbReference>
<dbReference type="Pfam" id="PF02687">
    <property type="entry name" value="FtsX"/>
    <property type="match status" value="2"/>
</dbReference>
<organism evidence="8 9">
    <name type="scientific">Collibacillus ludicampi</name>
    <dbReference type="NCBI Taxonomy" id="2771369"/>
    <lineage>
        <taxon>Bacteria</taxon>
        <taxon>Bacillati</taxon>
        <taxon>Bacillota</taxon>
        <taxon>Bacilli</taxon>
        <taxon>Bacillales</taxon>
        <taxon>Alicyclobacillaceae</taxon>
        <taxon>Collibacillus</taxon>
    </lineage>
</organism>
<dbReference type="EMBL" id="BOQE01000001">
    <property type="protein sequence ID" value="GIM46204.1"/>
    <property type="molecule type" value="Genomic_DNA"/>
</dbReference>
<keyword evidence="3 6" id="KW-0812">Transmembrane</keyword>
<accession>A0AAV4LEU8</accession>
<dbReference type="PANTHER" id="PTHR46795:SF1">
    <property type="entry name" value="ABC TRANSPORTER PERMEASE PROTEIN"/>
    <property type="match status" value="1"/>
</dbReference>
<feature type="transmembrane region" description="Helical" evidence="6">
    <location>
        <begin position="521"/>
        <end position="543"/>
    </location>
</feature>